<evidence type="ECO:0000256" key="6">
    <source>
        <dbReference type="ARBA" id="ARBA00022670"/>
    </source>
</evidence>
<dbReference type="OMA" id="GPILKVN"/>
<organism evidence="12 13">
    <name type="scientific">Tetrahymena thermophila (strain SB210)</name>
    <dbReference type="NCBI Taxonomy" id="312017"/>
    <lineage>
        <taxon>Eukaryota</taxon>
        <taxon>Sar</taxon>
        <taxon>Alveolata</taxon>
        <taxon>Ciliophora</taxon>
        <taxon>Intramacronucleata</taxon>
        <taxon>Oligohymenophorea</taxon>
        <taxon>Hymenostomatida</taxon>
        <taxon>Tetrahymenina</taxon>
        <taxon>Tetrahymenidae</taxon>
        <taxon>Tetrahymena</taxon>
    </lineage>
</organism>
<comment type="cofactor">
    <cofactor evidence="2">
        <name>Zn(2+)</name>
        <dbReference type="ChEBI" id="CHEBI:29105"/>
    </cofactor>
</comment>
<dbReference type="OrthoDB" id="9880441at2759"/>
<keyword evidence="6 11" id="KW-0645">Protease</keyword>
<evidence type="ECO:0000313" key="12">
    <source>
        <dbReference type="EMBL" id="EAR90190.1"/>
    </source>
</evidence>
<keyword evidence="10 11" id="KW-0482">Metalloprotease</keyword>
<dbReference type="eggNOG" id="KOG2596">
    <property type="taxonomic scope" value="Eukaryota"/>
</dbReference>
<dbReference type="EC" id="3.4.11.21" evidence="4"/>
<dbReference type="SUPFAM" id="SSF53187">
    <property type="entry name" value="Zn-dependent exopeptidases"/>
    <property type="match status" value="1"/>
</dbReference>
<evidence type="ECO:0000256" key="9">
    <source>
        <dbReference type="ARBA" id="ARBA00022833"/>
    </source>
</evidence>
<comment type="similarity">
    <text evidence="3 11">Belongs to the peptidase M18 family.</text>
</comment>
<dbReference type="STRING" id="312017.Q22Y34"/>
<dbReference type="Gene3D" id="3.40.630.10">
    <property type="entry name" value="Zn peptidases"/>
    <property type="match status" value="1"/>
</dbReference>
<evidence type="ECO:0000256" key="10">
    <source>
        <dbReference type="ARBA" id="ARBA00023049"/>
    </source>
</evidence>
<accession>Q22Y34</accession>
<dbReference type="Pfam" id="PF02127">
    <property type="entry name" value="Peptidase_M18"/>
    <property type="match status" value="1"/>
</dbReference>
<evidence type="ECO:0000256" key="2">
    <source>
        <dbReference type="ARBA" id="ARBA00001947"/>
    </source>
</evidence>
<keyword evidence="9 11" id="KW-0862">Zinc</keyword>
<evidence type="ECO:0000256" key="11">
    <source>
        <dbReference type="RuleBase" id="RU004386"/>
    </source>
</evidence>
<keyword evidence="5 11" id="KW-0031">Aminopeptidase</keyword>
<dbReference type="CDD" id="cd05658">
    <property type="entry name" value="M18_DAP"/>
    <property type="match status" value="1"/>
</dbReference>
<dbReference type="HOGENOM" id="CLU_019532_2_0_1"/>
<dbReference type="Proteomes" id="UP000009168">
    <property type="component" value="Unassembled WGS sequence"/>
</dbReference>
<name>Q22Y34_TETTS</name>
<dbReference type="NCBIfam" id="NF002759">
    <property type="entry name" value="PRK02813.1"/>
    <property type="match status" value="1"/>
</dbReference>
<evidence type="ECO:0000256" key="8">
    <source>
        <dbReference type="ARBA" id="ARBA00022801"/>
    </source>
</evidence>
<dbReference type="GeneID" id="7837285"/>
<dbReference type="KEGG" id="tet:TTHERM_00355370"/>
<dbReference type="RefSeq" id="XP_001010435.1">
    <property type="nucleotide sequence ID" value="XM_001010435.3"/>
</dbReference>
<dbReference type="InParanoid" id="Q22Y34"/>
<dbReference type="FunFam" id="2.30.250.10:FF:000001">
    <property type="entry name" value="Aspartyl aminopeptidase 1"/>
    <property type="match status" value="1"/>
</dbReference>
<keyword evidence="8 11" id="KW-0378">Hydrolase</keyword>
<dbReference type="InterPro" id="IPR023358">
    <property type="entry name" value="Peptidase_M18_dom2"/>
</dbReference>
<evidence type="ECO:0000256" key="5">
    <source>
        <dbReference type="ARBA" id="ARBA00022438"/>
    </source>
</evidence>
<dbReference type="PRINTS" id="PR00932">
    <property type="entry name" value="AMINO1PTASE"/>
</dbReference>
<dbReference type="AlphaFoldDB" id="Q22Y34"/>
<evidence type="ECO:0000256" key="3">
    <source>
        <dbReference type="ARBA" id="ARBA00008290"/>
    </source>
</evidence>
<evidence type="ECO:0000256" key="4">
    <source>
        <dbReference type="ARBA" id="ARBA00011965"/>
    </source>
</evidence>
<evidence type="ECO:0000256" key="1">
    <source>
        <dbReference type="ARBA" id="ARBA00001335"/>
    </source>
</evidence>
<sequence>MSVIEKARNLTGDFLNFVNKGLSPYHVVQESKERLEKVGFTQLHEGQNWKLVPGGKYYLIRSNSTLLAFTVGKKFDANNTGFKIIGAHTDSPCLRLAPLSQATNQNFRQTCVCTYGGGLWHTWFDRDLVLAGRVVYKTAEGEFKTTLYNSERPILKIPNLAIHLTPQDERGKFAPNTETHLKPVLSSEVYEKLSNTVVSQDAVQNAPLKNNHYAGLLLDISKKTGIPVDNIIDLDLCFADSQPATVVGINEEFISSPRLDNLFSSWAALVALTKPEVNQEIENSSYINVICLFDHEECGSESFQGAGSTLLLQTIDRVFKLLSATQANVDVDSLHKTYINSFFVSADMAHSIHPNYPEKHKENHRIKINEGIGLKINHNQRYTTDSVSASLIKSVASKAQIPIQEFVVKNDSPCGSTIGPIVSPNTGIKACDIGAPQWGMHSIRETCGVVDSYYYVELMSAFFLHYETIAPTLLQC</sequence>
<evidence type="ECO:0000313" key="13">
    <source>
        <dbReference type="Proteomes" id="UP000009168"/>
    </source>
</evidence>
<reference evidence="13" key="1">
    <citation type="journal article" date="2006" name="PLoS Biol.">
        <title>Macronuclear genome sequence of the ciliate Tetrahymena thermophila, a model eukaryote.</title>
        <authorList>
            <person name="Eisen J.A."/>
            <person name="Coyne R.S."/>
            <person name="Wu M."/>
            <person name="Wu D."/>
            <person name="Thiagarajan M."/>
            <person name="Wortman J.R."/>
            <person name="Badger J.H."/>
            <person name="Ren Q."/>
            <person name="Amedeo P."/>
            <person name="Jones K.M."/>
            <person name="Tallon L.J."/>
            <person name="Delcher A.L."/>
            <person name="Salzberg S.L."/>
            <person name="Silva J.C."/>
            <person name="Haas B.J."/>
            <person name="Majoros W.H."/>
            <person name="Farzad M."/>
            <person name="Carlton J.M."/>
            <person name="Smith R.K. Jr."/>
            <person name="Garg J."/>
            <person name="Pearlman R.E."/>
            <person name="Karrer K.M."/>
            <person name="Sun L."/>
            <person name="Manning G."/>
            <person name="Elde N.C."/>
            <person name="Turkewitz A.P."/>
            <person name="Asai D.J."/>
            <person name="Wilkes D.E."/>
            <person name="Wang Y."/>
            <person name="Cai H."/>
            <person name="Collins K."/>
            <person name="Stewart B.A."/>
            <person name="Lee S.R."/>
            <person name="Wilamowska K."/>
            <person name="Weinberg Z."/>
            <person name="Ruzzo W.L."/>
            <person name="Wloga D."/>
            <person name="Gaertig J."/>
            <person name="Frankel J."/>
            <person name="Tsao C.-C."/>
            <person name="Gorovsky M.A."/>
            <person name="Keeling P.J."/>
            <person name="Waller R.F."/>
            <person name="Patron N.J."/>
            <person name="Cherry J.M."/>
            <person name="Stover N.A."/>
            <person name="Krieger C.J."/>
            <person name="del Toro C."/>
            <person name="Ryder H.F."/>
            <person name="Williamson S.C."/>
            <person name="Barbeau R.A."/>
            <person name="Hamilton E.P."/>
            <person name="Orias E."/>
        </authorList>
    </citation>
    <scope>NUCLEOTIDE SEQUENCE [LARGE SCALE GENOMIC DNA]</scope>
    <source>
        <strain evidence="13">SB210</strain>
    </source>
</reference>
<comment type="catalytic activity">
    <reaction evidence="1">
        <text>Release of an N-terminal aspartate or glutamate from a peptide, with a preference for aspartate.</text>
        <dbReference type="EC" id="3.4.11.21"/>
    </reaction>
</comment>
<proteinExistence type="inferred from homology"/>
<dbReference type="InterPro" id="IPR001948">
    <property type="entry name" value="Peptidase_M18"/>
</dbReference>
<dbReference type="FunCoup" id="Q22Y34">
    <property type="interactions" value="435"/>
</dbReference>
<evidence type="ECO:0000256" key="7">
    <source>
        <dbReference type="ARBA" id="ARBA00022723"/>
    </source>
</evidence>
<dbReference type="GO" id="GO:0006508">
    <property type="term" value="P:proteolysis"/>
    <property type="evidence" value="ECO:0007669"/>
    <property type="project" value="UniProtKB-KW"/>
</dbReference>
<gene>
    <name evidence="12" type="ORF">TTHERM_00355370</name>
</gene>
<keyword evidence="13" id="KW-1185">Reference proteome</keyword>
<dbReference type="SUPFAM" id="SSF101821">
    <property type="entry name" value="Aminopeptidase/glucanase lid domain"/>
    <property type="match status" value="1"/>
</dbReference>
<dbReference type="GO" id="GO:0004177">
    <property type="term" value="F:aminopeptidase activity"/>
    <property type="evidence" value="ECO:0007669"/>
    <property type="project" value="UniProtKB-KW"/>
</dbReference>
<keyword evidence="7 11" id="KW-0479">Metal-binding</keyword>
<dbReference type="PANTHER" id="PTHR28570">
    <property type="entry name" value="ASPARTYL AMINOPEPTIDASE"/>
    <property type="match status" value="1"/>
</dbReference>
<dbReference type="PANTHER" id="PTHR28570:SF3">
    <property type="entry name" value="ASPARTYL AMINOPEPTIDASE"/>
    <property type="match status" value="1"/>
</dbReference>
<dbReference type="GO" id="GO:0008237">
    <property type="term" value="F:metallopeptidase activity"/>
    <property type="evidence" value="ECO:0007669"/>
    <property type="project" value="UniProtKB-KW"/>
</dbReference>
<protein>
    <recommendedName>
        <fullName evidence="4">aspartyl aminopeptidase</fullName>
        <ecNumber evidence="4">3.4.11.21</ecNumber>
    </recommendedName>
</protein>
<dbReference type="Gene3D" id="2.30.250.10">
    <property type="entry name" value="Aminopeptidase i, Domain 2"/>
    <property type="match status" value="1"/>
</dbReference>
<dbReference type="GO" id="GO:0005737">
    <property type="term" value="C:cytoplasm"/>
    <property type="evidence" value="ECO:0007669"/>
    <property type="project" value="UniProtKB-ARBA"/>
</dbReference>
<dbReference type="EMBL" id="GG662749">
    <property type="protein sequence ID" value="EAR90190.1"/>
    <property type="molecule type" value="Genomic_DNA"/>
</dbReference>
<dbReference type="GO" id="GO:0008270">
    <property type="term" value="F:zinc ion binding"/>
    <property type="evidence" value="ECO:0007669"/>
    <property type="project" value="InterPro"/>
</dbReference>